<dbReference type="EMBL" id="VOHM01000004">
    <property type="protein sequence ID" value="TWT28575.1"/>
    <property type="molecule type" value="Genomic_DNA"/>
</dbReference>
<accession>A0A5C5UT56</accession>
<evidence type="ECO:0000313" key="3">
    <source>
        <dbReference type="EMBL" id="TWT28575.1"/>
    </source>
</evidence>
<dbReference type="Pfam" id="PF02591">
    <property type="entry name" value="Zn_ribbon_9"/>
    <property type="match status" value="1"/>
</dbReference>
<sequence>MKLAPEKQRDLLELATLSVVNPAAIPASAEQREVDQLTAEMTRIQAADASITLSISDMEAEVRRIQLDMSKLQRRESAAKGALGAVTDVEKRRDLRHELAAAVRRLDDLRGELKETHDELHALRASHDRFCADLEAVRAKLEAAQRAVVPADDSQRIARIDELKLRLDAAVLEAYAEQCDVDGIGVAKFSGRACGGCHIILPPAVVSRIRNAPEDELPQCPDCGVYLVR</sequence>
<dbReference type="RefSeq" id="WP_146323661.1">
    <property type="nucleotide sequence ID" value="NZ_BAABLR010000014.1"/>
</dbReference>
<name>A0A5C5UT56_9CORY</name>
<dbReference type="OrthoDB" id="9784388at2"/>
<evidence type="ECO:0000256" key="1">
    <source>
        <dbReference type="SAM" id="Coils"/>
    </source>
</evidence>
<gene>
    <name evidence="3" type="ORF">FRX94_03125</name>
</gene>
<keyword evidence="4" id="KW-1185">Reference proteome</keyword>
<dbReference type="AlphaFoldDB" id="A0A5C5UT56"/>
<evidence type="ECO:0000259" key="2">
    <source>
        <dbReference type="Pfam" id="PF02591"/>
    </source>
</evidence>
<reference evidence="3 4" key="1">
    <citation type="submission" date="2019-08" db="EMBL/GenBank/DDBJ databases">
        <authorList>
            <person name="Lei W."/>
        </authorList>
    </citation>
    <scope>NUCLEOTIDE SEQUENCE [LARGE SCALE GENOMIC DNA]</scope>
    <source>
        <strain evidence="3 4">CCUG 58627</strain>
    </source>
</reference>
<dbReference type="Proteomes" id="UP000320791">
    <property type="component" value="Unassembled WGS sequence"/>
</dbReference>
<feature type="domain" description="C4-type zinc ribbon" evidence="2">
    <location>
        <begin position="193"/>
        <end position="227"/>
    </location>
</feature>
<evidence type="ECO:0000313" key="4">
    <source>
        <dbReference type="Proteomes" id="UP000320791"/>
    </source>
</evidence>
<proteinExistence type="predicted"/>
<comment type="caution">
    <text evidence="3">The sequence shown here is derived from an EMBL/GenBank/DDBJ whole genome shotgun (WGS) entry which is preliminary data.</text>
</comment>
<protein>
    <recommendedName>
        <fullName evidence="2">C4-type zinc ribbon domain-containing protein</fullName>
    </recommendedName>
</protein>
<dbReference type="Gene3D" id="1.10.287.1490">
    <property type="match status" value="1"/>
</dbReference>
<feature type="coiled-coil region" evidence="1">
    <location>
        <begin position="27"/>
        <end position="126"/>
    </location>
</feature>
<organism evidence="3 4">
    <name type="scientific">Corynebacterium canis</name>
    <dbReference type="NCBI Taxonomy" id="679663"/>
    <lineage>
        <taxon>Bacteria</taxon>
        <taxon>Bacillati</taxon>
        <taxon>Actinomycetota</taxon>
        <taxon>Actinomycetes</taxon>
        <taxon>Mycobacteriales</taxon>
        <taxon>Corynebacteriaceae</taxon>
        <taxon>Corynebacterium</taxon>
    </lineage>
</organism>
<keyword evidence="1" id="KW-0175">Coiled coil</keyword>
<dbReference type="InterPro" id="IPR003743">
    <property type="entry name" value="Zf-RING_7"/>
</dbReference>